<keyword evidence="2" id="KW-1185">Reference proteome</keyword>
<organism evidence="1 2">
    <name type="scientific">Caerostris extrusa</name>
    <name type="common">Bark spider</name>
    <name type="synonym">Caerostris bankana</name>
    <dbReference type="NCBI Taxonomy" id="172846"/>
    <lineage>
        <taxon>Eukaryota</taxon>
        <taxon>Metazoa</taxon>
        <taxon>Ecdysozoa</taxon>
        <taxon>Arthropoda</taxon>
        <taxon>Chelicerata</taxon>
        <taxon>Arachnida</taxon>
        <taxon>Araneae</taxon>
        <taxon>Araneomorphae</taxon>
        <taxon>Entelegynae</taxon>
        <taxon>Araneoidea</taxon>
        <taxon>Araneidae</taxon>
        <taxon>Caerostris</taxon>
    </lineage>
</organism>
<evidence type="ECO:0000313" key="1">
    <source>
        <dbReference type="EMBL" id="GIX69956.1"/>
    </source>
</evidence>
<comment type="caution">
    <text evidence="1">The sequence shown here is derived from an EMBL/GenBank/DDBJ whole genome shotgun (WGS) entry which is preliminary data.</text>
</comment>
<proteinExistence type="predicted"/>
<dbReference type="AlphaFoldDB" id="A0AAV4MEU3"/>
<reference evidence="1 2" key="1">
    <citation type="submission" date="2021-06" db="EMBL/GenBank/DDBJ databases">
        <title>Caerostris extrusa draft genome.</title>
        <authorList>
            <person name="Kono N."/>
            <person name="Arakawa K."/>
        </authorList>
    </citation>
    <scope>NUCLEOTIDE SEQUENCE [LARGE SCALE GENOMIC DNA]</scope>
</reference>
<dbReference type="Proteomes" id="UP001054945">
    <property type="component" value="Unassembled WGS sequence"/>
</dbReference>
<sequence length="75" mass="8693">MCWLISLRKLVSTLAKPLLLVDRLPPQIDSLETLKVRLVEFLPFSNQWFIVFIVFTPPFTEISLDHEPSSLTTNH</sequence>
<protein>
    <submittedName>
        <fullName evidence="1">Uncharacterized protein</fullName>
    </submittedName>
</protein>
<gene>
    <name evidence="1" type="ORF">CEXT_703681</name>
</gene>
<name>A0AAV4MEU3_CAEEX</name>
<accession>A0AAV4MEU3</accession>
<dbReference type="EMBL" id="BPLR01002097">
    <property type="protein sequence ID" value="GIX69956.1"/>
    <property type="molecule type" value="Genomic_DNA"/>
</dbReference>
<evidence type="ECO:0000313" key="2">
    <source>
        <dbReference type="Proteomes" id="UP001054945"/>
    </source>
</evidence>